<gene>
    <name evidence="2" type="ORF">A1O5_13293</name>
</gene>
<dbReference type="EMBL" id="AMGX01000045">
    <property type="protein sequence ID" value="EXJ53517.1"/>
    <property type="molecule type" value="Genomic_DNA"/>
</dbReference>
<dbReference type="RefSeq" id="XP_007752049.1">
    <property type="nucleotide sequence ID" value="XM_007753859.1"/>
</dbReference>
<protein>
    <submittedName>
        <fullName evidence="2">Uncharacterized protein</fullName>
    </submittedName>
</protein>
<dbReference type="HOGENOM" id="CLU_973199_0_0_1"/>
<feature type="region of interest" description="Disordered" evidence="1">
    <location>
        <begin position="187"/>
        <end position="209"/>
    </location>
</feature>
<dbReference type="AlphaFoldDB" id="W9VD29"/>
<evidence type="ECO:0000256" key="1">
    <source>
        <dbReference type="SAM" id="MobiDB-lite"/>
    </source>
</evidence>
<dbReference type="GeneID" id="19197976"/>
<organism evidence="2 3">
    <name type="scientific">Cladophialophora psammophila CBS 110553</name>
    <dbReference type="NCBI Taxonomy" id="1182543"/>
    <lineage>
        <taxon>Eukaryota</taxon>
        <taxon>Fungi</taxon>
        <taxon>Dikarya</taxon>
        <taxon>Ascomycota</taxon>
        <taxon>Pezizomycotina</taxon>
        <taxon>Eurotiomycetes</taxon>
        <taxon>Chaetothyriomycetidae</taxon>
        <taxon>Chaetothyriales</taxon>
        <taxon>Herpotrichiellaceae</taxon>
        <taxon>Cladophialophora</taxon>
    </lineage>
</organism>
<sequence length="286" mass="32049">MSSHPRSSAASAASSSLPKLDLARTYYRARHPRSRSDPIRVSGAGSGLRAWHKLPTKESTRGETRFRINDQVEAYWMDDEDTPQSCAALILEIREVRWDRNIRKKQKRARKLRKEPVTLLMVAWFYEPAFAATIGAHVTAPTVSSHIDIISIECVRERVRPEKRIAINSVLITHAKSVVPANTVDWLPRQRQDPPTSVAVPVTQGSSHHDAMDETVDVAPVDNPDPTPATRDKMDDIQNWLTEVRDEVATPQHDTVAPHDTVYIPPDVTVNPPPLPPVDIVLRPDT</sequence>
<dbReference type="Proteomes" id="UP000019471">
    <property type="component" value="Unassembled WGS sequence"/>
</dbReference>
<evidence type="ECO:0000313" key="2">
    <source>
        <dbReference type="EMBL" id="EXJ53517.1"/>
    </source>
</evidence>
<reference evidence="2 3" key="1">
    <citation type="submission" date="2013-03" db="EMBL/GenBank/DDBJ databases">
        <title>The Genome Sequence of Cladophialophora psammophila CBS 110553.</title>
        <authorList>
            <consortium name="The Broad Institute Genomics Platform"/>
            <person name="Cuomo C."/>
            <person name="de Hoog S."/>
            <person name="Gorbushina A."/>
            <person name="Walker B."/>
            <person name="Young S.K."/>
            <person name="Zeng Q."/>
            <person name="Gargeya S."/>
            <person name="Fitzgerald M."/>
            <person name="Haas B."/>
            <person name="Abouelleil A."/>
            <person name="Allen A.W."/>
            <person name="Alvarado L."/>
            <person name="Arachchi H.M."/>
            <person name="Berlin A.M."/>
            <person name="Chapman S.B."/>
            <person name="Gainer-Dewar J."/>
            <person name="Goldberg J."/>
            <person name="Griggs A."/>
            <person name="Gujja S."/>
            <person name="Hansen M."/>
            <person name="Howarth C."/>
            <person name="Imamovic A."/>
            <person name="Ireland A."/>
            <person name="Larimer J."/>
            <person name="McCowan C."/>
            <person name="Murphy C."/>
            <person name="Pearson M."/>
            <person name="Poon T.W."/>
            <person name="Priest M."/>
            <person name="Roberts A."/>
            <person name="Saif S."/>
            <person name="Shea T."/>
            <person name="Sisk P."/>
            <person name="Sykes S."/>
            <person name="Wortman J."/>
            <person name="Nusbaum C."/>
            <person name="Birren B."/>
        </authorList>
    </citation>
    <scope>NUCLEOTIDE SEQUENCE [LARGE SCALE GENOMIC DNA]</scope>
    <source>
        <strain evidence="2 3">CBS 110553</strain>
    </source>
</reference>
<accession>W9VD29</accession>
<comment type="caution">
    <text evidence="2">The sequence shown here is derived from an EMBL/GenBank/DDBJ whole genome shotgun (WGS) entry which is preliminary data.</text>
</comment>
<keyword evidence="3" id="KW-1185">Reference proteome</keyword>
<dbReference type="OrthoDB" id="10281834at2759"/>
<name>W9VD29_9EURO</name>
<evidence type="ECO:0000313" key="3">
    <source>
        <dbReference type="Proteomes" id="UP000019471"/>
    </source>
</evidence>
<proteinExistence type="predicted"/>